<proteinExistence type="predicted"/>
<evidence type="ECO:0000313" key="2">
    <source>
        <dbReference type="Proteomes" id="UP001434883"/>
    </source>
</evidence>
<organism evidence="1 2">
    <name type="scientific">Xenoophorus captivus</name>
    <dbReference type="NCBI Taxonomy" id="1517983"/>
    <lineage>
        <taxon>Eukaryota</taxon>
        <taxon>Metazoa</taxon>
        <taxon>Chordata</taxon>
        <taxon>Craniata</taxon>
        <taxon>Vertebrata</taxon>
        <taxon>Euteleostomi</taxon>
        <taxon>Actinopterygii</taxon>
        <taxon>Neopterygii</taxon>
        <taxon>Teleostei</taxon>
        <taxon>Neoteleostei</taxon>
        <taxon>Acanthomorphata</taxon>
        <taxon>Ovalentaria</taxon>
        <taxon>Atherinomorphae</taxon>
        <taxon>Cyprinodontiformes</taxon>
        <taxon>Goodeidae</taxon>
        <taxon>Xenoophorus</taxon>
    </lineage>
</organism>
<name>A0ABV0S3S0_9TELE</name>
<keyword evidence="2" id="KW-1185">Reference proteome</keyword>
<accession>A0ABV0S3S0</accession>
<comment type="caution">
    <text evidence="1">The sequence shown here is derived from an EMBL/GenBank/DDBJ whole genome shotgun (WGS) entry which is preliminary data.</text>
</comment>
<dbReference type="EMBL" id="JAHRIN010067465">
    <property type="protein sequence ID" value="MEQ2214542.1"/>
    <property type="molecule type" value="Genomic_DNA"/>
</dbReference>
<gene>
    <name evidence="1" type="ORF">XENOCAPTIV_011573</name>
</gene>
<sequence>MCEGKVFILVQSQTAASSDILKCKQILKAKLAACQHDVTNQCTSGLFAFQYHFSINSRVLTQGWLRSDSLFQLRPPVDFADLQTNGNVIQTDAFFQWVLFRSLARQIESRSCLV</sequence>
<protein>
    <submittedName>
        <fullName evidence="1">Uncharacterized protein</fullName>
    </submittedName>
</protein>
<reference evidence="1 2" key="1">
    <citation type="submission" date="2021-06" db="EMBL/GenBank/DDBJ databases">
        <authorList>
            <person name="Palmer J.M."/>
        </authorList>
    </citation>
    <scope>NUCLEOTIDE SEQUENCE [LARGE SCALE GENOMIC DNA]</scope>
    <source>
        <strain evidence="1 2">XC_2019</strain>
        <tissue evidence="1">Muscle</tissue>
    </source>
</reference>
<evidence type="ECO:0000313" key="1">
    <source>
        <dbReference type="EMBL" id="MEQ2214542.1"/>
    </source>
</evidence>
<dbReference type="Proteomes" id="UP001434883">
    <property type="component" value="Unassembled WGS sequence"/>
</dbReference>